<reference evidence="1" key="1">
    <citation type="journal article" date="2009" name="Proc. Natl. Acad. Sci. U.S.A.">
        <title>Eukaryote-to-eukaryote gene transfer events revealed by the genome sequence of the wine yeast Saccharomyces cerevisiae EC1118.</title>
        <authorList>
            <person name="Novo M."/>
            <person name="Bigey F."/>
            <person name="Beyne E."/>
            <person name="Galeote V."/>
            <person name="Gavory F."/>
            <person name="Mallet S."/>
            <person name="Cambot B."/>
            <person name="Legras J.L."/>
            <person name="Wincker P."/>
            <person name="Casaregola S."/>
            <person name="Dequin S."/>
        </authorList>
    </citation>
    <scope>NUCLEOTIDE SEQUENCE [LARGE SCALE GENOMIC DNA]</scope>
    <source>
        <strain evidence="1">Lalvin EC1118</strain>
        <strain>Lalvin EC1118 / Prise de mousse</strain>
    </source>
</reference>
<dbReference type="HOGENOM" id="CLU_2098732_0_0_1"/>
<protein>
    <submittedName>
        <fullName evidence="1">EC1118_1N9_0518p</fullName>
    </submittedName>
</protein>
<proteinExistence type="predicted"/>
<dbReference type="AlphaFoldDB" id="C8ZGN6"/>
<gene>
    <name evidence="1" type="ORF">EC1118_1N9_0518g</name>
</gene>
<accession>C8ZGN6</accession>
<name>C8ZGN6_YEAS8</name>
<dbReference type="EMBL" id="FN393086">
    <property type="protein sequence ID" value="CAY82326.1"/>
    <property type="molecule type" value="Genomic_DNA"/>
</dbReference>
<evidence type="ECO:0000313" key="1">
    <source>
        <dbReference type="EMBL" id="CAY82326.1"/>
    </source>
</evidence>
<organism evidence="1">
    <name type="scientific">Saccharomyces cerevisiae (strain Lalvin EC1118 / Prise de mousse)</name>
    <name type="common">Baker's yeast</name>
    <dbReference type="NCBI Taxonomy" id="643680"/>
    <lineage>
        <taxon>Eukaryota</taxon>
        <taxon>Fungi</taxon>
        <taxon>Dikarya</taxon>
        <taxon>Ascomycota</taxon>
        <taxon>Saccharomycotina</taxon>
        <taxon>Saccharomycetes</taxon>
        <taxon>Saccharomycetales</taxon>
        <taxon>Saccharomycetaceae</taxon>
        <taxon>Saccharomyces</taxon>
    </lineage>
</organism>
<sequence>MTSQYKINVDIILENASNAIKKFERYENRTRVPTLEGWDDNHYTNRPCVGWCNCNDEVISDGDYITTETQRLLKRVITTAILIVGINQTSSDNVGTRVINSDMCCCWNKNPLSSIN</sequence>